<organism evidence="9 10">
    <name type="scientific">Caballeronia catudaia</name>
    <dbReference type="NCBI Taxonomy" id="1777136"/>
    <lineage>
        <taxon>Bacteria</taxon>
        <taxon>Pseudomonadati</taxon>
        <taxon>Pseudomonadota</taxon>
        <taxon>Betaproteobacteria</taxon>
        <taxon>Burkholderiales</taxon>
        <taxon>Burkholderiaceae</taxon>
        <taxon>Caballeronia</taxon>
    </lineage>
</organism>
<feature type="transmembrane region" description="Helical" evidence="8">
    <location>
        <begin position="349"/>
        <end position="369"/>
    </location>
</feature>
<dbReference type="PANTHER" id="PTHR23517:SF15">
    <property type="entry name" value="PROTON-DEPENDENT OLIGOPEPTIDE FAMILY TRANSPORT PROTEIN"/>
    <property type="match status" value="1"/>
</dbReference>
<dbReference type="GO" id="GO:0015333">
    <property type="term" value="F:peptide:proton symporter activity"/>
    <property type="evidence" value="ECO:0007669"/>
    <property type="project" value="UniProtKB-ARBA"/>
</dbReference>
<dbReference type="InterPro" id="IPR005279">
    <property type="entry name" value="Dipep/tripep_permease"/>
</dbReference>
<evidence type="ECO:0000313" key="10">
    <source>
        <dbReference type="Proteomes" id="UP000054870"/>
    </source>
</evidence>
<keyword evidence="5" id="KW-0653">Protein transport</keyword>
<dbReference type="CDD" id="cd17346">
    <property type="entry name" value="MFS_DtpA_like"/>
    <property type="match status" value="1"/>
</dbReference>
<dbReference type="GO" id="GO:0005886">
    <property type="term" value="C:plasma membrane"/>
    <property type="evidence" value="ECO:0007669"/>
    <property type="project" value="UniProtKB-SubCell"/>
</dbReference>
<dbReference type="RefSeq" id="WP_061127679.1">
    <property type="nucleotide sequence ID" value="NZ_FCOF02000045.1"/>
</dbReference>
<dbReference type="InterPro" id="IPR000109">
    <property type="entry name" value="POT_fam"/>
</dbReference>
<keyword evidence="4 8" id="KW-0812">Transmembrane</keyword>
<feature type="transmembrane region" description="Helical" evidence="8">
    <location>
        <begin position="106"/>
        <end position="124"/>
    </location>
</feature>
<keyword evidence="3" id="KW-1003">Cell membrane</keyword>
<evidence type="ECO:0000313" key="9">
    <source>
        <dbReference type="EMBL" id="SAK87906.1"/>
    </source>
</evidence>
<keyword evidence="10" id="KW-1185">Reference proteome</keyword>
<evidence type="ECO:0000256" key="6">
    <source>
        <dbReference type="ARBA" id="ARBA00022989"/>
    </source>
</evidence>
<comment type="caution">
    <text evidence="9">The sequence shown here is derived from an EMBL/GenBank/DDBJ whole genome shotgun (WGS) entry which is preliminary data.</text>
</comment>
<feature type="transmembrane region" description="Helical" evidence="8">
    <location>
        <begin position="266"/>
        <end position="283"/>
    </location>
</feature>
<evidence type="ECO:0000256" key="7">
    <source>
        <dbReference type="ARBA" id="ARBA00023136"/>
    </source>
</evidence>
<dbReference type="Proteomes" id="UP000054870">
    <property type="component" value="Unassembled WGS sequence"/>
</dbReference>
<dbReference type="GO" id="GO:0035443">
    <property type="term" value="P:tripeptide transmembrane transport"/>
    <property type="evidence" value="ECO:0007669"/>
    <property type="project" value="UniProtKB-ARBA"/>
</dbReference>
<comment type="subcellular location">
    <subcellularLocation>
        <location evidence="1">Cell membrane</location>
        <topology evidence="1">Multi-pass membrane protein</topology>
    </subcellularLocation>
</comment>
<feature type="transmembrane region" description="Helical" evidence="8">
    <location>
        <begin position="83"/>
        <end position="100"/>
    </location>
</feature>
<dbReference type="InterPro" id="IPR050171">
    <property type="entry name" value="MFS_Transporters"/>
</dbReference>
<proteinExistence type="predicted"/>
<evidence type="ECO:0000256" key="1">
    <source>
        <dbReference type="ARBA" id="ARBA00004651"/>
    </source>
</evidence>
<dbReference type="EMBL" id="FCOF02000045">
    <property type="protein sequence ID" value="SAK87906.1"/>
    <property type="molecule type" value="Genomic_DNA"/>
</dbReference>
<keyword evidence="2" id="KW-0813">Transport</keyword>
<feature type="transmembrane region" description="Helical" evidence="8">
    <location>
        <begin position="145"/>
        <end position="164"/>
    </location>
</feature>
<feature type="transmembrane region" description="Helical" evidence="8">
    <location>
        <begin position="26"/>
        <end position="46"/>
    </location>
</feature>
<dbReference type="Pfam" id="PF00854">
    <property type="entry name" value="PTR2"/>
    <property type="match status" value="1"/>
</dbReference>
<reference evidence="9" key="1">
    <citation type="submission" date="2016-01" db="EMBL/GenBank/DDBJ databases">
        <authorList>
            <person name="Peeters C."/>
        </authorList>
    </citation>
    <scope>NUCLEOTIDE SEQUENCE [LARGE SCALE GENOMIC DNA]</scope>
    <source>
        <strain evidence="9">LMG 29318</strain>
    </source>
</reference>
<feature type="transmembrane region" description="Helical" evidence="8">
    <location>
        <begin position="418"/>
        <end position="439"/>
    </location>
</feature>
<evidence type="ECO:0000256" key="2">
    <source>
        <dbReference type="ARBA" id="ARBA00022448"/>
    </source>
</evidence>
<feature type="transmembrane region" description="Helical" evidence="8">
    <location>
        <begin position="381"/>
        <end position="406"/>
    </location>
</feature>
<dbReference type="InterPro" id="IPR036259">
    <property type="entry name" value="MFS_trans_sf"/>
</dbReference>
<dbReference type="GO" id="GO:0042937">
    <property type="term" value="F:tripeptide transmembrane transporter activity"/>
    <property type="evidence" value="ECO:0007669"/>
    <property type="project" value="UniProtKB-ARBA"/>
</dbReference>
<feature type="transmembrane region" description="Helical" evidence="8">
    <location>
        <begin position="459"/>
        <end position="480"/>
    </location>
</feature>
<evidence type="ECO:0000256" key="3">
    <source>
        <dbReference type="ARBA" id="ARBA00022475"/>
    </source>
</evidence>
<dbReference type="FunFam" id="1.20.1250.20:FF:000017">
    <property type="entry name" value="Dipeptide and tripeptide permease A"/>
    <property type="match status" value="1"/>
</dbReference>
<evidence type="ECO:0000256" key="8">
    <source>
        <dbReference type="SAM" id="Phobius"/>
    </source>
</evidence>
<keyword evidence="6 8" id="KW-1133">Transmembrane helix</keyword>
<feature type="transmembrane region" description="Helical" evidence="8">
    <location>
        <begin position="170"/>
        <end position="190"/>
    </location>
</feature>
<gene>
    <name evidence="9" type="ORF">AWB75_06000</name>
</gene>
<evidence type="ECO:0000256" key="5">
    <source>
        <dbReference type="ARBA" id="ARBA00022856"/>
    </source>
</evidence>
<keyword evidence="7 8" id="KW-0472">Membrane</keyword>
<dbReference type="GO" id="GO:0071916">
    <property type="term" value="F:dipeptide transmembrane transporter activity"/>
    <property type="evidence" value="ECO:0007669"/>
    <property type="project" value="UniProtKB-ARBA"/>
</dbReference>
<dbReference type="NCBIfam" id="TIGR00924">
    <property type="entry name" value="yjdL_sub1_fam"/>
    <property type="match status" value="1"/>
</dbReference>
<dbReference type="OrthoDB" id="9772725at2"/>
<dbReference type="Gene3D" id="1.20.1250.20">
    <property type="entry name" value="MFS general substrate transporter like domains"/>
    <property type="match status" value="1"/>
</dbReference>
<dbReference type="AlphaFoldDB" id="A0A158D108"/>
<dbReference type="SUPFAM" id="SSF103473">
    <property type="entry name" value="MFS general substrate transporter"/>
    <property type="match status" value="1"/>
</dbReference>
<keyword evidence="5" id="KW-0571">Peptide transport</keyword>
<protein>
    <submittedName>
        <fullName evidence="9">Amino acid/peptide transporter</fullName>
    </submittedName>
</protein>
<feature type="transmembrane region" description="Helical" evidence="8">
    <location>
        <begin position="52"/>
        <end position="71"/>
    </location>
</feature>
<feature type="transmembrane region" description="Helical" evidence="8">
    <location>
        <begin position="319"/>
        <end position="337"/>
    </location>
</feature>
<feature type="transmembrane region" description="Helical" evidence="8">
    <location>
        <begin position="211"/>
        <end position="229"/>
    </location>
</feature>
<sequence length="510" mass="54852">MSTHPSGATQTRSFSTVFLIEMWERFGYYGMAALLVLFMVDQIGFADDRANLTWGAFTALVFSAPSIGGWIGDKVLGARRTMTAGAVVLALGYLMLALPVNTLGFMYASLGVIVVGNGLFKSNAANLVRRIYEGDDARIDSAFTIYYMAVNIGSTFSMLATPWIKDRWGWHAAFAVCCGGMVLGLTNFAVMRRTLAHIGSAPDDHPIRWRAAIAVAAGSIALVAATVFILEHKAVAVACVYAAGIAILAIFGYMLRRCDPGERSGLIAALILTLQVILFFVFYQQMSTSLTLFALRNVDPSFAIGGVELFTWSAAQFQALNPLWIMLLSPILAFVYTRQARRGRDIPVAAKYALGFVVVAMGFFVFSASGRFAVDGRVSSWFMVAGYGLYSLGELLVSGLGLAMIARYVPARMSGFMMGAYFVATGVSQYLGSVVANFARMPSGNLEPMQSLPLYTQLFFGLGWLATGGAIVAIVLLPLLGRLSRAHQRAVEAAIDASAKRATPMGAKSV</sequence>
<dbReference type="PANTHER" id="PTHR23517">
    <property type="entry name" value="RESISTANCE PROTEIN MDTM, PUTATIVE-RELATED-RELATED"/>
    <property type="match status" value="1"/>
</dbReference>
<name>A0A158D108_9BURK</name>
<evidence type="ECO:0000256" key="4">
    <source>
        <dbReference type="ARBA" id="ARBA00022692"/>
    </source>
</evidence>
<feature type="transmembrane region" description="Helical" evidence="8">
    <location>
        <begin position="235"/>
        <end position="254"/>
    </location>
</feature>
<accession>A0A158D108</accession>